<protein>
    <submittedName>
        <fullName evidence="3">Uncharacterized protein DUF3761</fullName>
    </submittedName>
</protein>
<dbReference type="InterPro" id="IPR022236">
    <property type="entry name" value="DUF3761"/>
</dbReference>
<evidence type="ECO:0000256" key="2">
    <source>
        <dbReference type="SAM" id="SignalP"/>
    </source>
</evidence>
<evidence type="ECO:0000313" key="3">
    <source>
        <dbReference type="EMBL" id="POR45441.1"/>
    </source>
</evidence>
<organism evidence="3 4">
    <name type="scientific">Paraburkholderia eburnea</name>
    <dbReference type="NCBI Taxonomy" id="1189126"/>
    <lineage>
        <taxon>Bacteria</taxon>
        <taxon>Pseudomonadati</taxon>
        <taxon>Pseudomonadota</taxon>
        <taxon>Betaproteobacteria</taxon>
        <taxon>Burkholderiales</taxon>
        <taxon>Burkholderiaceae</taxon>
        <taxon>Paraburkholderia</taxon>
    </lineage>
</organism>
<feature type="region of interest" description="Disordered" evidence="1">
    <location>
        <begin position="34"/>
        <end position="79"/>
    </location>
</feature>
<keyword evidence="2" id="KW-0732">Signal</keyword>
<accession>A0A2S4LSK7</accession>
<dbReference type="EMBL" id="PQGA01000033">
    <property type="protein sequence ID" value="POR45441.1"/>
    <property type="molecule type" value="Genomic_DNA"/>
</dbReference>
<dbReference type="AlphaFoldDB" id="A0A2S4LSK7"/>
<feature type="chain" id="PRO_5015740338" evidence="2">
    <location>
        <begin position="32"/>
        <end position="105"/>
    </location>
</feature>
<comment type="caution">
    <text evidence="3">The sequence shown here is derived from an EMBL/GenBank/DDBJ whole genome shotgun (WGS) entry which is preliminary data.</text>
</comment>
<dbReference type="OrthoDB" id="4751721at2"/>
<reference evidence="3 4" key="1">
    <citation type="submission" date="2018-01" db="EMBL/GenBank/DDBJ databases">
        <title>Genomic Encyclopedia of Type Strains, Phase III (KMG-III): the genomes of soil and plant-associated and newly described type strains.</title>
        <authorList>
            <person name="Whitman W."/>
        </authorList>
    </citation>
    <scope>NUCLEOTIDE SEQUENCE [LARGE SCALE GENOMIC DNA]</scope>
    <source>
        <strain evidence="3 4">JCM 18070</strain>
    </source>
</reference>
<dbReference type="RefSeq" id="WP_103707800.1">
    <property type="nucleotide sequence ID" value="NZ_PQGA01000033.1"/>
</dbReference>
<evidence type="ECO:0000313" key="4">
    <source>
        <dbReference type="Proteomes" id="UP000237381"/>
    </source>
</evidence>
<gene>
    <name evidence="3" type="ORF">B0G62_13323</name>
</gene>
<sequence length="105" mass="11277">MRGHTPFLRTSRTIGAALLALCLIAPASAFAFQPSPGSYTTPDESDLDNHNGYVNRDGQSVHSPAHSRSGRVPEGASAQCRDGTYSFSRHHRGTCSRHGGVAQWL</sequence>
<feature type="signal peptide" evidence="2">
    <location>
        <begin position="1"/>
        <end position="31"/>
    </location>
</feature>
<proteinExistence type="predicted"/>
<keyword evidence="4" id="KW-1185">Reference proteome</keyword>
<dbReference type="Pfam" id="PF12587">
    <property type="entry name" value="DUF3761"/>
    <property type="match status" value="1"/>
</dbReference>
<evidence type="ECO:0000256" key="1">
    <source>
        <dbReference type="SAM" id="MobiDB-lite"/>
    </source>
</evidence>
<dbReference type="Proteomes" id="UP000237381">
    <property type="component" value="Unassembled WGS sequence"/>
</dbReference>
<name>A0A2S4LSK7_9BURK</name>